<dbReference type="RefSeq" id="WP_076179926.1">
    <property type="nucleotide sequence ID" value="NZ_MKQP01000100.1"/>
</dbReference>
<gene>
    <name evidence="2" type="ORF">BJP51_09710</name>
</gene>
<evidence type="ECO:0000313" key="2">
    <source>
        <dbReference type="EMBL" id="OMD20349.1"/>
    </source>
</evidence>
<reference evidence="2 3" key="1">
    <citation type="submission" date="2016-10" db="EMBL/GenBank/DDBJ databases">
        <title>Paenibacillus species isolates.</title>
        <authorList>
            <person name="Beno S.M."/>
        </authorList>
    </citation>
    <scope>NUCLEOTIDE SEQUENCE [LARGE SCALE GENOMIC DNA]</scope>
    <source>
        <strain evidence="2 3">FSL H7-0604</strain>
    </source>
</reference>
<sequence length="110" mass="13142">MGNPNINEEDKNQTLMIHVKGYILDNIKNDPDAIKQIQEFIKSKWGIKDIEKYNKKKFEFLERKLENSRLNLSELNTKFDEKSWEYKMISQGLIKQIQDLERDLALIKRA</sequence>
<evidence type="ECO:0000256" key="1">
    <source>
        <dbReference type="SAM" id="Coils"/>
    </source>
</evidence>
<dbReference type="EMBL" id="MKQP01000100">
    <property type="protein sequence ID" value="OMD20349.1"/>
    <property type="molecule type" value="Genomic_DNA"/>
</dbReference>
<dbReference type="Proteomes" id="UP000187465">
    <property type="component" value="Unassembled WGS sequence"/>
</dbReference>
<evidence type="ECO:0000313" key="3">
    <source>
        <dbReference type="Proteomes" id="UP000187465"/>
    </source>
</evidence>
<feature type="coiled-coil region" evidence="1">
    <location>
        <begin position="58"/>
        <end position="110"/>
    </location>
</feature>
<organism evidence="2 3">
    <name type="scientific">Paenibacillus odorifer</name>
    <dbReference type="NCBI Taxonomy" id="189426"/>
    <lineage>
        <taxon>Bacteria</taxon>
        <taxon>Bacillati</taxon>
        <taxon>Bacillota</taxon>
        <taxon>Bacilli</taxon>
        <taxon>Bacillales</taxon>
        <taxon>Paenibacillaceae</taxon>
        <taxon>Paenibacillus</taxon>
    </lineage>
</organism>
<accession>A0A1R0WSL6</accession>
<comment type="caution">
    <text evidence="2">The sequence shown here is derived from an EMBL/GenBank/DDBJ whole genome shotgun (WGS) entry which is preliminary data.</text>
</comment>
<name>A0A1R0WSL6_9BACL</name>
<proteinExistence type="predicted"/>
<keyword evidence="1" id="KW-0175">Coiled coil</keyword>
<dbReference type="AlphaFoldDB" id="A0A1R0WSL6"/>
<protein>
    <submittedName>
        <fullName evidence="2">Uncharacterized protein</fullName>
    </submittedName>
</protein>